<dbReference type="PANTHER" id="PTHR13504:SF33">
    <property type="entry name" value="FIC FAMILY PROTEIN"/>
    <property type="match status" value="1"/>
</dbReference>
<dbReference type="InterPro" id="IPR036388">
    <property type="entry name" value="WH-like_DNA-bd_sf"/>
</dbReference>
<reference evidence="3" key="1">
    <citation type="journal article" date="2019" name="Int. J. Syst. Evol. Microbiol.">
        <title>The Global Catalogue of Microorganisms (GCM) 10K type strain sequencing project: providing services to taxonomists for standard genome sequencing and annotation.</title>
        <authorList>
            <consortium name="The Broad Institute Genomics Platform"/>
            <consortium name="The Broad Institute Genome Sequencing Center for Infectious Disease"/>
            <person name="Wu L."/>
            <person name="Ma J."/>
        </authorList>
    </citation>
    <scope>NUCLEOTIDE SEQUENCE [LARGE SCALE GENOMIC DNA]</scope>
    <source>
        <strain evidence="3">NBRC 111981</strain>
    </source>
</reference>
<dbReference type="PANTHER" id="PTHR13504">
    <property type="entry name" value="FIDO DOMAIN-CONTAINING PROTEIN DDB_G0283145"/>
    <property type="match status" value="1"/>
</dbReference>
<accession>A0ABQ5XIK7</accession>
<feature type="domain" description="Fido" evidence="1">
    <location>
        <begin position="115"/>
        <end position="275"/>
    </location>
</feature>
<keyword evidence="3" id="KW-1185">Reference proteome</keyword>
<dbReference type="PROSITE" id="PS51459">
    <property type="entry name" value="FIDO"/>
    <property type="match status" value="1"/>
</dbReference>
<dbReference type="InterPro" id="IPR025230">
    <property type="entry name" value="DUF4172"/>
</dbReference>
<dbReference type="InterPro" id="IPR003812">
    <property type="entry name" value="Fido"/>
</dbReference>
<comment type="caution">
    <text evidence="2">The sequence shown here is derived from an EMBL/GenBank/DDBJ whole genome shotgun (WGS) entry which is preliminary data.</text>
</comment>
<dbReference type="Proteomes" id="UP001156627">
    <property type="component" value="Unassembled WGS sequence"/>
</dbReference>
<dbReference type="EMBL" id="BSOA01000050">
    <property type="protein sequence ID" value="GLQ90767.1"/>
    <property type="molecule type" value="Genomic_DNA"/>
</dbReference>
<sequence length="379" mass="42920">MSVEWIWQQPDWPRFHWDQTALTPLLAECYLAQGKLLGMAGTVGEDELVQRELNTLLQNIVNSSRIEGEILNEDAVRSSLAKRLGLAATGARPSTESEDLAELILDATTDYAKPLDLARLKWWHALLFPGDQTGYLHKPIVVGDLRSADPMQVVSGPINRRRVHFVAPPSNVLQSELGAFLQWFETSRKSRETDPLLRAAIAQLWFVTIHPFEDGNGRIARAITDLALAQAEHQSIRLYTMSLSILHDRRGYYDVLETSQKADMDITRWLLWFLATLRTSLDQALGRITAVVARTRFWRDHEATPLLQEQRVFLARILRDLDDEADPTFSARNYRAITRVSKPTATRHLADLRDKGCIVGIESGKGPGARYTLNLSYRI</sequence>
<organism evidence="2 3">
    <name type="scientific">Dyella flagellata</name>
    <dbReference type="NCBI Taxonomy" id="1867833"/>
    <lineage>
        <taxon>Bacteria</taxon>
        <taxon>Pseudomonadati</taxon>
        <taxon>Pseudomonadota</taxon>
        <taxon>Gammaproteobacteria</taxon>
        <taxon>Lysobacterales</taxon>
        <taxon>Rhodanobacteraceae</taxon>
        <taxon>Dyella</taxon>
    </lineage>
</organism>
<dbReference type="Pfam" id="PF02661">
    <property type="entry name" value="Fic"/>
    <property type="match status" value="1"/>
</dbReference>
<evidence type="ECO:0000313" key="3">
    <source>
        <dbReference type="Proteomes" id="UP001156627"/>
    </source>
</evidence>
<dbReference type="Pfam" id="PF13776">
    <property type="entry name" value="DUF4172"/>
    <property type="match status" value="1"/>
</dbReference>
<name>A0ABQ5XIK7_9GAMM</name>
<evidence type="ECO:0000313" key="2">
    <source>
        <dbReference type="EMBL" id="GLQ90767.1"/>
    </source>
</evidence>
<gene>
    <name evidence="2" type="ORF">GCM10007898_43430</name>
</gene>
<dbReference type="Gene3D" id="1.10.10.10">
    <property type="entry name" value="Winged helix-like DNA-binding domain superfamily/Winged helix DNA-binding domain"/>
    <property type="match status" value="1"/>
</dbReference>
<protein>
    <recommendedName>
        <fullName evidence="1">Fido domain-containing protein</fullName>
    </recommendedName>
</protein>
<dbReference type="RefSeq" id="WP_284334183.1">
    <property type="nucleotide sequence ID" value="NZ_BSOA01000050.1"/>
</dbReference>
<evidence type="ECO:0000259" key="1">
    <source>
        <dbReference type="PROSITE" id="PS51459"/>
    </source>
</evidence>
<proteinExistence type="predicted"/>
<dbReference type="InterPro" id="IPR036597">
    <property type="entry name" value="Fido-like_dom_sf"/>
</dbReference>
<dbReference type="SUPFAM" id="SSF140931">
    <property type="entry name" value="Fic-like"/>
    <property type="match status" value="1"/>
</dbReference>
<dbReference type="InterPro" id="IPR040198">
    <property type="entry name" value="Fido_containing"/>
</dbReference>
<dbReference type="Gene3D" id="1.10.3290.10">
    <property type="entry name" value="Fido-like domain"/>
    <property type="match status" value="1"/>
</dbReference>